<dbReference type="PANTHER" id="PTHR15397:SF3">
    <property type="entry name" value="DNA DAMAGE INDUCIBLE 1 HOMOLOG 2"/>
    <property type="match status" value="1"/>
</dbReference>
<dbReference type="InterPro" id="IPR033882">
    <property type="entry name" value="DDI1_N"/>
</dbReference>
<dbReference type="PROSITE" id="PS50053">
    <property type="entry name" value="UBIQUITIN_2"/>
    <property type="match status" value="1"/>
</dbReference>
<evidence type="ECO:0000313" key="6">
    <source>
        <dbReference type="EMBL" id="KAF5405565.1"/>
    </source>
</evidence>
<keyword evidence="3" id="KW-0064">Aspartyl protease</keyword>
<evidence type="ECO:0000256" key="4">
    <source>
        <dbReference type="ARBA" id="ARBA00022801"/>
    </source>
</evidence>
<dbReference type="OrthoDB" id="1047367at2759"/>
<evidence type="ECO:0000313" key="7">
    <source>
        <dbReference type="Proteomes" id="UP000748531"/>
    </source>
</evidence>
<comment type="similarity">
    <text evidence="1">Belongs to the DDI1 family.</text>
</comment>
<keyword evidence="4" id="KW-0378">Hydrolase</keyword>
<dbReference type="SMART" id="SM00213">
    <property type="entry name" value="UBQ"/>
    <property type="match status" value="1"/>
</dbReference>
<dbReference type="CDD" id="cd05479">
    <property type="entry name" value="RP_DDI"/>
    <property type="match status" value="1"/>
</dbReference>
<organism evidence="6 7">
    <name type="scientific">Paragonimus heterotremus</name>
    <dbReference type="NCBI Taxonomy" id="100268"/>
    <lineage>
        <taxon>Eukaryota</taxon>
        <taxon>Metazoa</taxon>
        <taxon>Spiralia</taxon>
        <taxon>Lophotrochozoa</taxon>
        <taxon>Platyhelminthes</taxon>
        <taxon>Trematoda</taxon>
        <taxon>Digenea</taxon>
        <taxon>Plagiorchiida</taxon>
        <taxon>Troglotremata</taxon>
        <taxon>Troglotrematidae</taxon>
        <taxon>Paragonimus</taxon>
    </lineage>
</organism>
<dbReference type="Pfam" id="PF09668">
    <property type="entry name" value="Asp_protease"/>
    <property type="match status" value="1"/>
</dbReference>
<proteinExistence type="inferred from homology"/>
<keyword evidence="2" id="KW-0645">Protease</keyword>
<comment type="caution">
    <text evidence="6">The sequence shown here is derived from an EMBL/GenBank/DDBJ whole genome shotgun (WGS) entry which is preliminary data.</text>
</comment>
<evidence type="ECO:0000256" key="2">
    <source>
        <dbReference type="ARBA" id="ARBA00022670"/>
    </source>
</evidence>
<evidence type="ECO:0000259" key="5">
    <source>
        <dbReference type="PROSITE" id="PS50053"/>
    </source>
</evidence>
<keyword evidence="7" id="KW-1185">Reference proteome</keyword>
<accession>A0A8J4WUX7</accession>
<dbReference type="CDD" id="cd01796">
    <property type="entry name" value="Ubl_Ddi1_like"/>
    <property type="match status" value="1"/>
</dbReference>
<dbReference type="Gene3D" id="3.10.20.90">
    <property type="entry name" value="Phosphatidylinositol 3-kinase Catalytic Subunit, Chain A, domain 1"/>
    <property type="match status" value="1"/>
</dbReference>
<dbReference type="InterPro" id="IPR000626">
    <property type="entry name" value="Ubiquitin-like_dom"/>
</dbReference>
<sequence length="420" mass="46348">MTFSCAMRLTVTALEGAVFALDVPRDTIISGLKLLISVECGTPEDKFILMKDGQPLMDPDKMLESAGLKDGDLVVLVPSPSEVSFPHAPQNEPTMGNPSATGSRIDFSSIRIPRGVGPAVPSGEAETIRQMILRGPPHLLALLRQTSPELALLVNDPVAFSRVYASQRSAQNDHRRELDLTLNADPLDPAVQSRIAEIIRQKNIDRHMENALEHYPETFAQVSMLFVNCKVGRHLIKAFVDSGAQSTIMSEKCAERCNLEPLIDRRWSGMAYGVGTQTIIGRVHNGELEIEGFILPTSFMVLKDQSLDLMIGLDMLKRHQCCIDLKRNVLVLDGGRVETPFLPESEIPLQMRHAELLANDQSPSSTQQMLLDRLNADQRERVSQLTSQGVPLSRAIAELESHGWNVQDALISFMSSEDAP</sequence>
<dbReference type="EMBL" id="LUCH01000284">
    <property type="protein sequence ID" value="KAF5405565.1"/>
    <property type="molecule type" value="Genomic_DNA"/>
</dbReference>
<dbReference type="GO" id="GO:0006508">
    <property type="term" value="P:proteolysis"/>
    <property type="evidence" value="ECO:0007669"/>
    <property type="project" value="UniProtKB-KW"/>
</dbReference>
<protein>
    <submittedName>
        <fullName evidence="6">DNA damage-inducible protein 1</fullName>
    </submittedName>
</protein>
<feature type="domain" description="Ubiquitin-like" evidence="5">
    <location>
        <begin position="7"/>
        <end position="77"/>
    </location>
</feature>
<dbReference type="GO" id="GO:0004190">
    <property type="term" value="F:aspartic-type endopeptidase activity"/>
    <property type="evidence" value="ECO:0007669"/>
    <property type="project" value="UniProtKB-KW"/>
</dbReference>
<evidence type="ECO:0000256" key="1">
    <source>
        <dbReference type="ARBA" id="ARBA00009136"/>
    </source>
</evidence>
<gene>
    <name evidence="6" type="ORF">PHET_00873</name>
</gene>
<dbReference type="InterPro" id="IPR021109">
    <property type="entry name" value="Peptidase_aspartic_dom_sf"/>
</dbReference>
<dbReference type="Pfam" id="PF00240">
    <property type="entry name" value="ubiquitin"/>
    <property type="match status" value="1"/>
</dbReference>
<reference evidence="6" key="1">
    <citation type="submission" date="2019-05" db="EMBL/GenBank/DDBJ databases">
        <title>Annotation for the trematode Paragonimus heterotremus.</title>
        <authorList>
            <person name="Choi Y.-J."/>
        </authorList>
    </citation>
    <scope>NUCLEOTIDE SEQUENCE</scope>
    <source>
        <strain evidence="6">LC</strain>
    </source>
</reference>
<dbReference type="InterPro" id="IPR019103">
    <property type="entry name" value="Peptidase_aspartic_DDI1-type"/>
</dbReference>
<dbReference type="AlphaFoldDB" id="A0A8J4WUX7"/>
<name>A0A8J4WUX7_9TREM</name>
<dbReference type="SUPFAM" id="SSF54236">
    <property type="entry name" value="Ubiquitin-like"/>
    <property type="match status" value="1"/>
</dbReference>
<dbReference type="Gene3D" id="2.40.70.10">
    <property type="entry name" value="Acid Proteases"/>
    <property type="match status" value="1"/>
</dbReference>
<dbReference type="InterPro" id="IPR029071">
    <property type="entry name" value="Ubiquitin-like_domsf"/>
</dbReference>
<dbReference type="Proteomes" id="UP000748531">
    <property type="component" value="Unassembled WGS sequence"/>
</dbReference>
<dbReference type="SUPFAM" id="SSF50630">
    <property type="entry name" value="Acid proteases"/>
    <property type="match status" value="1"/>
</dbReference>
<evidence type="ECO:0000256" key="3">
    <source>
        <dbReference type="ARBA" id="ARBA00022750"/>
    </source>
</evidence>
<dbReference type="PANTHER" id="PTHR15397">
    <property type="entry name" value="SODIUM-GLUCOSE COTRANSPORTER REGULATORY PROTEIN -RELATED"/>
    <property type="match status" value="1"/>
</dbReference>